<dbReference type="PANTHER" id="PTHR43744">
    <property type="entry name" value="ABC TRANSPORTER PERMEASE PROTEIN MG189-RELATED-RELATED"/>
    <property type="match status" value="1"/>
</dbReference>
<comment type="similarity">
    <text evidence="7">Belongs to the binding-protein-dependent transport system permease family.</text>
</comment>
<protein>
    <submittedName>
        <fullName evidence="9">Carbohydrate ABC transporter permease</fullName>
    </submittedName>
</protein>
<keyword evidence="5 7" id="KW-1133">Transmembrane helix</keyword>
<evidence type="ECO:0000256" key="1">
    <source>
        <dbReference type="ARBA" id="ARBA00004651"/>
    </source>
</evidence>
<evidence type="ECO:0000256" key="2">
    <source>
        <dbReference type="ARBA" id="ARBA00022448"/>
    </source>
</evidence>
<sequence>MLKKLNREDLTFDVCTLILGLLVFSIALFPLIYILVASISNPRYVVTGEVMLWPKDITFAAYEAVFANSKILLGYMNTIFYTVLGTLINIALTTMVAYPLSKKDLYGRNIITMFLTFTMFFSGGMIPSYLLIKNLGIYNSFWAMIIPNAISMWNLLVMRNYFQTAIPNELIEASKVDGCTNVGALVRVVLPVAKPIMAVMVIFYAVGHWNAYFDALIYLSNNELFPLQVILREILLQNQISGMGEAVSSTLSSEQYLISESIKYAVIVVASIPVLVLYPFLQKYFVKGVMVGAIKG</sequence>
<comment type="subcellular location">
    <subcellularLocation>
        <location evidence="1 7">Cell membrane</location>
        <topology evidence="1 7">Multi-pass membrane protein</topology>
    </subcellularLocation>
</comment>
<dbReference type="PANTHER" id="PTHR43744:SF9">
    <property type="entry name" value="POLYGALACTURONAN_RHAMNOGALACTURONAN TRANSPORT SYSTEM PERMEASE PROTEIN YTCP"/>
    <property type="match status" value="1"/>
</dbReference>
<reference evidence="9" key="1">
    <citation type="journal article" date="2021" name="PeerJ">
        <title>Extensive microbial diversity within the chicken gut microbiome revealed by metagenomics and culture.</title>
        <authorList>
            <person name="Gilroy R."/>
            <person name="Ravi A."/>
            <person name="Getino M."/>
            <person name="Pursley I."/>
            <person name="Horton D.L."/>
            <person name="Alikhan N.F."/>
            <person name="Baker D."/>
            <person name="Gharbi K."/>
            <person name="Hall N."/>
            <person name="Watson M."/>
            <person name="Adriaenssens E.M."/>
            <person name="Foster-Nyarko E."/>
            <person name="Jarju S."/>
            <person name="Secka A."/>
            <person name="Antonio M."/>
            <person name="Oren A."/>
            <person name="Chaudhuri R.R."/>
            <person name="La Ragione R."/>
            <person name="Hildebrand F."/>
            <person name="Pallen M.J."/>
        </authorList>
    </citation>
    <scope>NUCLEOTIDE SEQUENCE</scope>
    <source>
        <strain evidence="9">B5-657</strain>
    </source>
</reference>
<evidence type="ECO:0000259" key="8">
    <source>
        <dbReference type="PROSITE" id="PS50928"/>
    </source>
</evidence>
<dbReference type="AlphaFoldDB" id="A0A9E2KDZ5"/>
<evidence type="ECO:0000313" key="9">
    <source>
        <dbReference type="EMBL" id="MBU3805169.1"/>
    </source>
</evidence>
<dbReference type="InterPro" id="IPR000515">
    <property type="entry name" value="MetI-like"/>
</dbReference>
<keyword evidence="4 7" id="KW-0812">Transmembrane</keyword>
<dbReference type="GO" id="GO:0005886">
    <property type="term" value="C:plasma membrane"/>
    <property type="evidence" value="ECO:0007669"/>
    <property type="project" value="UniProtKB-SubCell"/>
</dbReference>
<dbReference type="EMBL" id="JAHLFQ010000248">
    <property type="protein sequence ID" value="MBU3805169.1"/>
    <property type="molecule type" value="Genomic_DNA"/>
</dbReference>
<dbReference type="GO" id="GO:0055085">
    <property type="term" value="P:transmembrane transport"/>
    <property type="evidence" value="ECO:0007669"/>
    <property type="project" value="InterPro"/>
</dbReference>
<reference evidence="9" key="2">
    <citation type="submission" date="2021-04" db="EMBL/GenBank/DDBJ databases">
        <authorList>
            <person name="Gilroy R."/>
        </authorList>
    </citation>
    <scope>NUCLEOTIDE SEQUENCE</scope>
    <source>
        <strain evidence="9">B5-657</strain>
    </source>
</reference>
<dbReference type="InterPro" id="IPR035906">
    <property type="entry name" value="MetI-like_sf"/>
</dbReference>
<accession>A0A9E2KDZ5</accession>
<dbReference type="PROSITE" id="PS50928">
    <property type="entry name" value="ABC_TM1"/>
    <property type="match status" value="1"/>
</dbReference>
<feature type="transmembrane region" description="Helical" evidence="7">
    <location>
        <begin position="12"/>
        <end position="36"/>
    </location>
</feature>
<evidence type="ECO:0000313" key="10">
    <source>
        <dbReference type="Proteomes" id="UP000824229"/>
    </source>
</evidence>
<dbReference type="Pfam" id="PF00528">
    <property type="entry name" value="BPD_transp_1"/>
    <property type="match status" value="1"/>
</dbReference>
<evidence type="ECO:0000256" key="7">
    <source>
        <dbReference type="RuleBase" id="RU363032"/>
    </source>
</evidence>
<comment type="caution">
    <text evidence="9">The sequence shown here is derived from an EMBL/GenBank/DDBJ whole genome shotgun (WGS) entry which is preliminary data.</text>
</comment>
<name>A0A9E2KDZ5_9FIRM</name>
<feature type="transmembrane region" description="Helical" evidence="7">
    <location>
        <begin position="79"/>
        <end position="98"/>
    </location>
</feature>
<dbReference type="CDD" id="cd06261">
    <property type="entry name" value="TM_PBP2"/>
    <property type="match status" value="1"/>
</dbReference>
<feature type="transmembrane region" description="Helical" evidence="7">
    <location>
        <begin position="110"/>
        <end position="131"/>
    </location>
</feature>
<feature type="transmembrane region" description="Helical" evidence="7">
    <location>
        <begin position="137"/>
        <end position="157"/>
    </location>
</feature>
<keyword evidence="3" id="KW-1003">Cell membrane</keyword>
<gene>
    <name evidence="9" type="ORF">H9872_10520</name>
</gene>
<dbReference type="Proteomes" id="UP000824229">
    <property type="component" value="Unassembled WGS sequence"/>
</dbReference>
<feature type="domain" description="ABC transmembrane type-1" evidence="8">
    <location>
        <begin position="75"/>
        <end position="281"/>
    </location>
</feature>
<dbReference type="Gene3D" id="1.10.3720.10">
    <property type="entry name" value="MetI-like"/>
    <property type="match status" value="1"/>
</dbReference>
<feature type="transmembrane region" description="Helical" evidence="7">
    <location>
        <begin position="262"/>
        <end position="281"/>
    </location>
</feature>
<keyword evidence="6 7" id="KW-0472">Membrane</keyword>
<evidence type="ECO:0000256" key="3">
    <source>
        <dbReference type="ARBA" id="ARBA00022475"/>
    </source>
</evidence>
<proteinExistence type="inferred from homology"/>
<keyword evidence="2 7" id="KW-0813">Transport</keyword>
<evidence type="ECO:0000256" key="5">
    <source>
        <dbReference type="ARBA" id="ARBA00022989"/>
    </source>
</evidence>
<evidence type="ECO:0000256" key="6">
    <source>
        <dbReference type="ARBA" id="ARBA00023136"/>
    </source>
</evidence>
<evidence type="ECO:0000256" key="4">
    <source>
        <dbReference type="ARBA" id="ARBA00022692"/>
    </source>
</evidence>
<organism evidence="9 10">
    <name type="scientific">Candidatus Cellulosilyticum pullistercoris</name>
    <dbReference type="NCBI Taxonomy" id="2838521"/>
    <lineage>
        <taxon>Bacteria</taxon>
        <taxon>Bacillati</taxon>
        <taxon>Bacillota</taxon>
        <taxon>Clostridia</taxon>
        <taxon>Lachnospirales</taxon>
        <taxon>Cellulosilyticaceae</taxon>
        <taxon>Cellulosilyticum</taxon>
    </lineage>
</organism>
<dbReference type="SUPFAM" id="SSF161098">
    <property type="entry name" value="MetI-like"/>
    <property type="match status" value="1"/>
</dbReference>